<proteinExistence type="predicted"/>
<sequence length="143" mass="16382">MIRIFLDANVYFSASRSKSGASAAILELAKSKQLCVFATSTVLREAERNIRLKEPQNTRLRFYEIVKECKAKLITIDKRQAEKRYLKLINRKDTYVLEGARKANVGYLLTLDKKHFMNTKIKTAVFPFKILGPGQLIRTLASK</sequence>
<evidence type="ECO:0000259" key="1">
    <source>
        <dbReference type="Pfam" id="PF13470"/>
    </source>
</evidence>
<evidence type="ECO:0000313" key="3">
    <source>
        <dbReference type="Proteomes" id="UP000179069"/>
    </source>
</evidence>
<evidence type="ECO:0000313" key="2">
    <source>
        <dbReference type="EMBL" id="OGY17205.1"/>
    </source>
</evidence>
<dbReference type="EMBL" id="MHCI01000005">
    <property type="protein sequence ID" value="OGY17205.1"/>
    <property type="molecule type" value="Genomic_DNA"/>
</dbReference>
<dbReference type="Pfam" id="PF13470">
    <property type="entry name" value="PIN_3"/>
    <property type="match status" value="1"/>
</dbReference>
<comment type="caution">
    <text evidence="2">The sequence shown here is derived from an EMBL/GenBank/DDBJ whole genome shotgun (WGS) entry which is preliminary data.</text>
</comment>
<accession>A0A1G1VP91</accession>
<dbReference type="Proteomes" id="UP000179069">
    <property type="component" value="Unassembled WGS sequence"/>
</dbReference>
<name>A0A1G1VP91_9BACT</name>
<dbReference type="AlphaFoldDB" id="A0A1G1VP91"/>
<organism evidence="2 3">
    <name type="scientific">Candidatus Chisholmbacteria bacterium RIFCSPHIGHO2_01_FULL_49_18</name>
    <dbReference type="NCBI Taxonomy" id="1797590"/>
    <lineage>
        <taxon>Bacteria</taxon>
        <taxon>Candidatus Chisholmiibacteriota</taxon>
    </lineage>
</organism>
<gene>
    <name evidence="2" type="ORF">A2785_04280</name>
</gene>
<dbReference type="InterPro" id="IPR029060">
    <property type="entry name" value="PIN-like_dom_sf"/>
</dbReference>
<dbReference type="SUPFAM" id="SSF88723">
    <property type="entry name" value="PIN domain-like"/>
    <property type="match status" value="1"/>
</dbReference>
<dbReference type="InterPro" id="IPR002716">
    <property type="entry name" value="PIN_dom"/>
</dbReference>
<protein>
    <recommendedName>
        <fullName evidence="1">PIN domain-containing protein</fullName>
    </recommendedName>
</protein>
<feature type="domain" description="PIN" evidence="1">
    <location>
        <begin position="3"/>
        <end position="114"/>
    </location>
</feature>
<reference evidence="2 3" key="1">
    <citation type="journal article" date="2016" name="Nat. Commun.">
        <title>Thousands of microbial genomes shed light on interconnected biogeochemical processes in an aquifer system.</title>
        <authorList>
            <person name="Anantharaman K."/>
            <person name="Brown C.T."/>
            <person name="Hug L.A."/>
            <person name="Sharon I."/>
            <person name="Castelle C.J."/>
            <person name="Probst A.J."/>
            <person name="Thomas B.C."/>
            <person name="Singh A."/>
            <person name="Wilkins M.J."/>
            <person name="Karaoz U."/>
            <person name="Brodie E.L."/>
            <person name="Williams K.H."/>
            <person name="Hubbard S.S."/>
            <person name="Banfield J.F."/>
        </authorList>
    </citation>
    <scope>NUCLEOTIDE SEQUENCE [LARGE SCALE GENOMIC DNA]</scope>
</reference>